<evidence type="ECO:0000259" key="3">
    <source>
        <dbReference type="Pfam" id="PF07589"/>
    </source>
</evidence>
<dbReference type="Pfam" id="PF06119">
    <property type="entry name" value="NIDO"/>
    <property type="match status" value="1"/>
</dbReference>
<evidence type="ECO:0000259" key="2">
    <source>
        <dbReference type="Pfam" id="PF06119"/>
    </source>
</evidence>
<comment type="caution">
    <text evidence="4">The sequence shown here is derived from an EMBL/GenBank/DDBJ whole genome shotgun (WGS) entry which is preliminary data.</text>
</comment>
<evidence type="ECO:0000313" key="4">
    <source>
        <dbReference type="EMBL" id="MDR7305910.1"/>
    </source>
</evidence>
<name>A0ABU1ZK40_9BURK</name>
<dbReference type="Pfam" id="PF07589">
    <property type="entry name" value="PEP-CTERM"/>
    <property type="match status" value="1"/>
</dbReference>
<keyword evidence="1" id="KW-0732">Signal</keyword>
<dbReference type="InterPro" id="IPR013424">
    <property type="entry name" value="Ice-binding_C"/>
</dbReference>
<evidence type="ECO:0000256" key="1">
    <source>
        <dbReference type="SAM" id="SignalP"/>
    </source>
</evidence>
<dbReference type="RefSeq" id="WP_310340266.1">
    <property type="nucleotide sequence ID" value="NZ_JAVDXO010000002.1"/>
</dbReference>
<organism evidence="4 5">
    <name type="scientific">Rhodoferax saidenbachensis</name>
    <dbReference type="NCBI Taxonomy" id="1484693"/>
    <lineage>
        <taxon>Bacteria</taxon>
        <taxon>Pseudomonadati</taxon>
        <taxon>Pseudomonadota</taxon>
        <taxon>Betaproteobacteria</taxon>
        <taxon>Burkholderiales</taxon>
        <taxon>Comamonadaceae</taxon>
        <taxon>Rhodoferax</taxon>
    </lineage>
</organism>
<evidence type="ECO:0000313" key="5">
    <source>
        <dbReference type="Proteomes" id="UP001268089"/>
    </source>
</evidence>
<feature type="signal peptide" evidence="1">
    <location>
        <begin position="1"/>
        <end position="22"/>
    </location>
</feature>
<sequence>MFKKIAAGALLAVTFAAAPAYAAAVHDANLFTTNTLARNDDLSTGLVSLGFNVNFFGQSFSNLYVNNNGNVTFNSALPTYTPFNLLTTNVPMLAPFFADVDTRHADSGVTQYGQTVLNGHQTFGVNWLNVGYFNTKADKTNSFQLIVTDRSDTGAGNFDFQFNYDNVSWETGSASSGSNGFGGASARAGWSNGTNTSFELAGSAINGALLNSGGNALIDHRLNSTIDGQYNFQVRNGTVIPSVPEPETYAMLLAGLGLMGAVARRRTKASKA</sequence>
<keyword evidence="5" id="KW-1185">Reference proteome</keyword>
<dbReference type="NCBIfam" id="TIGR02595">
    <property type="entry name" value="PEP_CTERM"/>
    <property type="match status" value="1"/>
</dbReference>
<reference evidence="4 5" key="1">
    <citation type="submission" date="2023-07" db="EMBL/GenBank/DDBJ databases">
        <title>Sorghum-associated microbial communities from plants grown in Nebraska, USA.</title>
        <authorList>
            <person name="Schachtman D."/>
        </authorList>
    </citation>
    <scope>NUCLEOTIDE SEQUENCE [LARGE SCALE GENOMIC DNA]</scope>
    <source>
        <strain evidence="4 5">BE308</strain>
    </source>
</reference>
<proteinExistence type="predicted"/>
<accession>A0ABU1ZK40</accession>
<feature type="domain" description="Ice-binding protein C-terminal" evidence="3">
    <location>
        <begin position="242"/>
        <end position="266"/>
    </location>
</feature>
<feature type="domain" description="NIDO" evidence="2">
    <location>
        <begin position="62"/>
        <end position="236"/>
    </location>
</feature>
<dbReference type="EMBL" id="JAVDXO010000002">
    <property type="protein sequence ID" value="MDR7305910.1"/>
    <property type="molecule type" value="Genomic_DNA"/>
</dbReference>
<feature type="chain" id="PRO_5047139958" description="VPLPA-CTERM sorting domain-containing protein" evidence="1">
    <location>
        <begin position="23"/>
        <end position="272"/>
    </location>
</feature>
<evidence type="ECO:0008006" key="6">
    <source>
        <dbReference type="Google" id="ProtNLM"/>
    </source>
</evidence>
<dbReference type="InterPro" id="IPR003886">
    <property type="entry name" value="NIDO_dom"/>
</dbReference>
<protein>
    <recommendedName>
        <fullName evidence="6">VPLPA-CTERM sorting domain-containing protein</fullName>
    </recommendedName>
</protein>
<dbReference type="Proteomes" id="UP001268089">
    <property type="component" value="Unassembled WGS sequence"/>
</dbReference>
<gene>
    <name evidence="4" type="ORF">J2X15_001188</name>
</gene>